<feature type="transmembrane region" description="Helical" evidence="11">
    <location>
        <begin position="431"/>
        <end position="452"/>
    </location>
</feature>
<dbReference type="GO" id="GO:0005886">
    <property type="term" value="C:plasma membrane"/>
    <property type="evidence" value="ECO:0007669"/>
    <property type="project" value="UniProtKB-SubCell"/>
</dbReference>
<keyword evidence="2 11" id="KW-0813">Transport</keyword>
<evidence type="ECO:0000313" key="15">
    <source>
        <dbReference type="Proteomes" id="UP000886856"/>
    </source>
</evidence>
<evidence type="ECO:0000256" key="7">
    <source>
        <dbReference type="ARBA" id="ARBA00022958"/>
    </source>
</evidence>
<keyword evidence="3 11" id="KW-1003">Cell membrane</keyword>
<evidence type="ECO:0000256" key="3">
    <source>
        <dbReference type="ARBA" id="ARBA00022475"/>
    </source>
</evidence>
<dbReference type="AlphaFoldDB" id="A0A9D2I051"/>
<comment type="caution">
    <text evidence="14">The sequence shown here is derived from an EMBL/GenBank/DDBJ whole genome shotgun (WGS) entry which is preliminary data.</text>
</comment>
<feature type="domain" description="K+ potassium transporter C-terminal" evidence="13">
    <location>
        <begin position="490"/>
        <end position="645"/>
    </location>
</feature>
<evidence type="ECO:0000259" key="13">
    <source>
        <dbReference type="Pfam" id="PF22776"/>
    </source>
</evidence>
<dbReference type="PANTHER" id="PTHR30540:SF83">
    <property type="entry name" value="K+ POTASSIUM TRANSPORTER"/>
    <property type="match status" value="1"/>
</dbReference>
<evidence type="ECO:0000256" key="2">
    <source>
        <dbReference type="ARBA" id="ARBA00022448"/>
    </source>
</evidence>
<dbReference type="Pfam" id="PF22776">
    <property type="entry name" value="K_trans_C"/>
    <property type="match status" value="1"/>
</dbReference>
<evidence type="ECO:0000256" key="5">
    <source>
        <dbReference type="ARBA" id="ARBA00022692"/>
    </source>
</evidence>
<organism evidence="14 15">
    <name type="scientific">Candidatus Jeotgalibaca merdavium</name>
    <dbReference type="NCBI Taxonomy" id="2838627"/>
    <lineage>
        <taxon>Bacteria</taxon>
        <taxon>Bacillati</taxon>
        <taxon>Bacillota</taxon>
        <taxon>Bacilli</taxon>
        <taxon>Lactobacillales</taxon>
        <taxon>Carnobacteriaceae</taxon>
        <taxon>Jeotgalibaca</taxon>
    </lineage>
</organism>
<dbReference type="InterPro" id="IPR053951">
    <property type="entry name" value="K_trans_N"/>
</dbReference>
<keyword evidence="8 11" id="KW-1133">Transmembrane helix</keyword>
<comment type="subcellular location">
    <subcellularLocation>
        <location evidence="11">Cell membrane</location>
        <topology evidence="11">Multi-pass membrane protein</topology>
    </subcellularLocation>
    <subcellularLocation>
        <location evidence="1">Membrane</location>
        <topology evidence="1">Multi-pass membrane protein</topology>
    </subcellularLocation>
</comment>
<feature type="transmembrane region" description="Helical" evidence="11">
    <location>
        <begin position="350"/>
        <end position="372"/>
    </location>
</feature>
<feature type="transmembrane region" description="Helical" evidence="11">
    <location>
        <begin position="378"/>
        <end position="399"/>
    </location>
</feature>
<feature type="transmembrane region" description="Helical" evidence="11">
    <location>
        <begin position="304"/>
        <end position="330"/>
    </location>
</feature>
<reference evidence="14" key="1">
    <citation type="journal article" date="2021" name="PeerJ">
        <title>Extensive microbial diversity within the chicken gut microbiome revealed by metagenomics and culture.</title>
        <authorList>
            <person name="Gilroy R."/>
            <person name="Ravi A."/>
            <person name="Getino M."/>
            <person name="Pursley I."/>
            <person name="Horton D.L."/>
            <person name="Alikhan N.F."/>
            <person name="Baker D."/>
            <person name="Gharbi K."/>
            <person name="Hall N."/>
            <person name="Watson M."/>
            <person name="Adriaenssens E.M."/>
            <person name="Foster-Nyarko E."/>
            <person name="Jarju S."/>
            <person name="Secka A."/>
            <person name="Antonio M."/>
            <person name="Oren A."/>
            <person name="Chaudhuri R.R."/>
            <person name="La Ragione R."/>
            <person name="Hildebrand F."/>
            <person name="Pallen M.J."/>
        </authorList>
    </citation>
    <scope>NUCLEOTIDE SEQUENCE</scope>
    <source>
        <strain evidence="14">CHK171-505</strain>
    </source>
</reference>
<evidence type="ECO:0000313" key="14">
    <source>
        <dbReference type="EMBL" id="HJA89329.1"/>
    </source>
</evidence>
<evidence type="ECO:0000256" key="6">
    <source>
        <dbReference type="ARBA" id="ARBA00022847"/>
    </source>
</evidence>
<dbReference type="Proteomes" id="UP000886856">
    <property type="component" value="Unassembled WGS sequence"/>
</dbReference>
<feature type="transmembrane region" description="Helical" evidence="11">
    <location>
        <begin position="406"/>
        <end position="425"/>
    </location>
</feature>
<dbReference type="HAMAP" id="MF_01522">
    <property type="entry name" value="Kup"/>
    <property type="match status" value="1"/>
</dbReference>
<keyword evidence="9 11" id="KW-0406">Ion transport</keyword>
<dbReference type="InterPro" id="IPR053952">
    <property type="entry name" value="K_trans_C"/>
</dbReference>
<dbReference type="InterPro" id="IPR023051">
    <property type="entry name" value="Kup"/>
</dbReference>
<evidence type="ECO:0000256" key="11">
    <source>
        <dbReference type="HAMAP-Rule" id="MF_01522"/>
    </source>
</evidence>
<feature type="transmembrane region" description="Helical" evidence="11">
    <location>
        <begin position="221"/>
        <end position="240"/>
    </location>
</feature>
<name>A0A9D2I051_9LACT</name>
<evidence type="ECO:0000256" key="4">
    <source>
        <dbReference type="ARBA" id="ARBA00022538"/>
    </source>
</evidence>
<feature type="transmembrane region" description="Helical" evidence="11">
    <location>
        <begin position="175"/>
        <end position="196"/>
    </location>
</feature>
<feature type="transmembrane region" description="Helical" evidence="11">
    <location>
        <begin position="102"/>
        <end position="125"/>
    </location>
</feature>
<keyword evidence="4 11" id="KW-0633">Potassium transport</keyword>
<protein>
    <recommendedName>
        <fullName evidence="11">Probable potassium transport system protein Kup</fullName>
    </recommendedName>
</protein>
<evidence type="ECO:0000259" key="12">
    <source>
        <dbReference type="Pfam" id="PF02705"/>
    </source>
</evidence>
<feature type="transmembrane region" description="Helical" evidence="11">
    <location>
        <begin position="12"/>
        <end position="35"/>
    </location>
</feature>
<proteinExistence type="inferred from homology"/>
<keyword evidence="6 11" id="KW-0769">Symport</keyword>
<accession>A0A9D2I051</accession>
<reference evidence="14" key="2">
    <citation type="submission" date="2021-04" db="EMBL/GenBank/DDBJ databases">
        <authorList>
            <person name="Gilroy R."/>
        </authorList>
    </citation>
    <scope>NUCLEOTIDE SEQUENCE</scope>
    <source>
        <strain evidence="14">CHK171-505</strain>
    </source>
</reference>
<dbReference type="GO" id="GO:0015293">
    <property type="term" value="F:symporter activity"/>
    <property type="evidence" value="ECO:0007669"/>
    <property type="project" value="UniProtKB-UniRule"/>
</dbReference>
<keyword evidence="10 11" id="KW-0472">Membrane</keyword>
<sequence>MESKTSDNQQNKLKLAGLLVTIGIVYGDIGTSPLYVMKSLISGNGGLASISKEFIYGSLSLVFWTITLLTTVKYVGIALRADNHGEGGIFSLYALIRKKAKWLIIPAIIGGSSLLADGILTPAVTVTTAIEGLRGIPFYVDTFGSSQQTVIIITLIIISFLFLIQRFGTELIGRFFGPIMFLWFSMIAIIGIYRAMGNWEILAALSPVHGIKLLFSDHNKAGFLILGSIFLSTTGSEALYSDLGHVGRKNIYASWPFIKICLLLNYFGQGAWLLRVKDQANLQAIEDFNPFFEMMPSEFRGLGVLFATLAAIIASQALISGSYTLVSEAIKLNLFPRLQINYPSNSKGQLYIPMVNTILWFSCMAVVLYFQNSHHMEAAYGLAITITMLMTTILLYNYLTMKHISKFISIPILLFFGGLELAFFASSVTKFFHGGFVTVIMALLIIGIMMVWNRAFNIERNVAKEVPLSDFIDRIKAIRDDNSIPMYATNLVYLTSKARPGYVDSKVMYSIFDKQPKRAQVYWFVNVDVTDQPRTMEYVVEKFDTNYIIKVQLHLGFRIEQQVSTYLRQVVIDLMKAGEIENQPQRWTTAESNRNVGDFCFVLVREELSTDSELSSLDRFVMQIKLTIKKIALSPIKWFGLEYTDVKLETVPLLVGKRKKTQLKRVYH</sequence>
<dbReference type="Pfam" id="PF02705">
    <property type="entry name" value="K_trans"/>
    <property type="match status" value="1"/>
</dbReference>
<dbReference type="GO" id="GO:0015079">
    <property type="term" value="F:potassium ion transmembrane transporter activity"/>
    <property type="evidence" value="ECO:0007669"/>
    <property type="project" value="UniProtKB-UniRule"/>
</dbReference>
<feature type="transmembrane region" description="Helical" evidence="11">
    <location>
        <begin position="252"/>
        <end position="274"/>
    </location>
</feature>
<dbReference type="PANTHER" id="PTHR30540">
    <property type="entry name" value="OSMOTIC STRESS POTASSIUM TRANSPORTER"/>
    <property type="match status" value="1"/>
</dbReference>
<comment type="function">
    <text evidence="11">Transport of potassium into the cell. Likely operates as a K(+):H(+) symporter.</text>
</comment>
<feature type="transmembrane region" description="Helical" evidence="11">
    <location>
        <begin position="145"/>
        <end position="163"/>
    </location>
</feature>
<comment type="catalytic activity">
    <reaction evidence="11">
        <text>K(+)(in) + H(+)(in) = K(+)(out) + H(+)(out)</text>
        <dbReference type="Rhea" id="RHEA:28490"/>
        <dbReference type="ChEBI" id="CHEBI:15378"/>
        <dbReference type="ChEBI" id="CHEBI:29103"/>
    </reaction>
</comment>
<keyword evidence="7 11" id="KW-0630">Potassium</keyword>
<evidence type="ECO:0000256" key="9">
    <source>
        <dbReference type="ARBA" id="ARBA00023065"/>
    </source>
</evidence>
<dbReference type="InterPro" id="IPR003855">
    <property type="entry name" value="K+_transporter"/>
</dbReference>
<evidence type="ECO:0000256" key="10">
    <source>
        <dbReference type="ARBA" id="ARBA00023136"/>
    </source>
</evidence>
<feature type="domain" description="K+ potassium transporter integral membrane" evidence="12">
    <location>
        <begin position="19"/>
        <end position="472"/>
    </location>
</feature>
<dbReference type="EMBL" id="DWYW01000017">
    <property type="protein sequence ID" value="HJA89329.1"/>
    <property type="molecule type" value="Genomic_DNA"/>
</dbReference>
<gene>
    <name evidence="11" type="primary">kup</name>
    <name evidence="14" type="ORF">H9948_00885</name>
</gene>
<keyword evidence="5 11" id="KW-0812">Transmembrane</keyword>
<comment type="similarity">
    <text evidence="11">Belongs to the HAK/KUP transporter (TC 2.A.72) family.</text>
</comment>
<evidence type="ECO:0000256" key="1">
    <source>
        <dbReference type="ARBA" id="ARBA00004141"/>
    </source>
</evidence>
<evidence type="ECO:0000256" key="8">
    <source>
        <dbReference type="ARBA" id="ARBA00022989"/>
    </source>
</evidence>
<feature type="transmembrane region" description="Helical" evidence="11">
    <location>
        <begin position="55"/>
        <end position="81"/>
    </location>
</feature>